<proteinExistence type="predicted"/>
<gene>
    <name evidence="1" type="ORF">ILUMI_05675</name>
</gene>
<name>A0A8K0GIG5_IGNLU</name>
<evidence type="ECO:0000313" key="1">
    <source>
        <dbReference type="EMBL" id="KAF2900511.1"/>
    </source>
</evidence>
<dbReference type="AlphaFoldDB" id="A0A8K0GIG5"/>
<accession>A0A8K0GIG5</accession>
<dbReference type="OrthoDB" id="420169at2759"/>
<evidence type="ECO:0000313" key="2">
    <source>
        <dbReference type="Proteomes" id="UP000801492"/>
    </source>
</evidence>
<comment type="caution">
    <text evidence="1">The sequence shown here is derived from an EMBL/GenBank/DDBJ whole genome shotgun (WGS) entry which is preliminary data.</text>
</comment>
<protein>
    <submittedName>
        <fullName evidence="1">Uncharacterized protein</fullName>
    </submittedName>
</protein>
<sequence length="518" mass="59108">MKKNPEPQILEGDVKHVKVKEVASKVENLYRPVMVNGVSLNGMVDNGSSMCIVKESVVRHEKWSIRLDEVKLYGYECSDLAHGYLQMPLVEGTNEKTAFITSDKTGQVERMIFSSYEFCRFVWTVEKQNLCMPPRRFAIGSKGLDRNVEQIGACASGYQDGETCIKTKERTRIKSQGLDKKGNTTFTQQSTKTRLGESCQQSVKCYNCGEPHIVNQCKKSSRVKVKKESTLLMEERPREGFFINLELEKSGNVLHLQNCYDTVKHLQWAPLTENRVFEGINGSRLQMLGLINFSVTVLSICLDLSFYIVPDCAISHKCLLGRDFVSNEKIKVSFSGKTLSMEPTCLEMSNDLSEILSIININYVGKNEVDLNSCTDIPFQERQSLVQVFDQYYFDPIRPESPKLKYQMNIVVQPNHVPFCYKPRRLPYAERAAANDIVKDLFDQGRSISAIEAMKEINQLKDNLVLKQGTRFLPHSVRDLMAKLRENGCSGVDEENMKTTAAEFYKISKEYLEQWTLF</sequence>
<reference evidence="1" key="1">
    <citation type="submission" date="2019-08" db="EMBL/GenBank/DDBJ databases">
        <title>The genome of the North American firefly Photinus pyralis.</title>
        <authorList>
            <consortium name="Photinus pyralis genome working group"/>
            <person name="Fallon T.R."/>
            <person name="Sander Lower S.E."/>
            <person name="Weng J.-K."/>
        </authorList>
    </citation>
    <scope>NUCLEOTIDE SEQUENCE</scope>
    <source>
        <strain evidence="1">TRF0915ILg1</strain>
        <tissue evidence="1">Whole body</tissue>
    </source>
</reference>
<organism evidence="1 2">
    <name type="scientific">Ignelater luminosus</name>
    <name type="common">Cucubano</name>
    <name type="synonym">Pyrophorus luminosus</name>
    <dbReference type="NCBI Taxonomy" id="2038154"/>
    <lineage>
        <taxon>Eukaryota</taxon>
        <taxon>Metazoa</taxon>
        <taxon>Ecdysozoa</taxon>
        <taxon>Arthropoda</taxon>
        <taxon>Hexapoda</taxon>
        <taxon>Insecta</taxon>
        <taxon>Pterygota</taxon>
        <taxon>Neoptera</taxon>
        <taxon>Endopterygota</taxon>
        <taxon>Coleoptera</taxon>
        <taxon>Polyphaga</taxon>
        <taxon>Elateriformia</taxon>
        <taxon>Elateroidea</taxon>
        <taxon>Elateridae</taxon>
        <taxon>Agrypninae</taxon>
        <taxon>Pyrophorini</taxon>
        <taxon>Ignelater</taxon>
    </lineage>
</organism>
<dbReference type="EMBL" id="VTPC01002146">
    <property type="protein sequence ID" value="KAF2900511.1"/>
    <property type="molecule type" value="Genomic_DNA"/>
</dbReference>
<dbReference type="Proteomes" id="UP000801492">
    <property type="component" value="Unassembled WGS sequence"/>
</dbReference>
<keyword evidence="2" id="KW-1185">Reference proteome</keyword>